<evidence type="ECO:0000313" key="3">
    <source>
        <dbReference type="Proteomes" id="UP000271162"/>
    </source>
</evidence>
<dbReference type="Proteomes" id="UP000271162">
    <property type="component" value="Unassembled WGS sequence"/>
</dbReference>
<evidence type="ECO:0000256" key="1">
    <source>
        <dbReference type="SAM" id="SignalP"/>
    </source>
</evidence>
<keyword evidence="1" id="KW-0732">Signal</keyword>
<dbReference type="WBParaSite" id="NBR_0001027901-mRNA-1">
    <property type="protein sequence ID" value="NBR_0001027901-mRNA-1"/>
    <property type="gene ID" value="NBR_0001027901"/>
</dbReference>
<feature type="chain" id="PRO_5043125188" evidence="1">
    <location>
        <begin position="23"/>
        <end position="99"/>
    </location>
</feature>
<feature type="signal peptide" evidence="1">
    <location>
        <begin position="1"/>
        <end position="22"/>
    </location>
</feature>
<protein>
    <submittedName>
        <fullName evidence="4">Secreted protein</fullName>
    </submittedName>
</protein>
<dbReference type="EMBL" id="UYSL01020285">
    <property type="protein sequence ID" value="VDL73869.1"/>
    <property type="molecule type" value="Genomic_DNA"/>
</dbReference>
<proteinExistence type="predicted"/>
<gene>
    <name evidence="2" type="ORF">NBR_LOCUS10280</name>
</gene>
<reference evidence="2 3" key="2">
    <citation type="submission" date="2018-11" db="EMBL/GenBank/DDBJ databases">
        <authorList>
            <consortium name="Pathogen Informatics"/>
        </authorList>
    </citation>
    <scope>NUCLEOTIDE SEQUENCE [LARGE SCALE GENOMIC DNA]</scope>
</reference>
<keyword evidence="3" id="KW-1185">Reference proteome</keyword>
<sequence>MDALSCRTCLLIVLAKMQFTASGSRETGGRGLTVSNICSDQVEMIRSSFTESAMSCTNENVSIAYDQHRWDLPIGRHDVVEDGVTEQIFGGFEWGIIDY</sequence>
<dbReference type="AlphaFoldDB" id="A0A0N4Y3B0"/>
<accession>A0A0N4Y3B0</accession>
<organism evidence="4">
    <name type="scientific">Nippostrongylus brasiliensis</name>
    <name type="common">Rat hookworm</name>
    <dbReference type="NCBI Taxonomy" id="27835"/>
    <lineage>
        <taxon>Eukaryota</taxon>
        <taxon>Metazoa</taxon>
        <taxon>Ecdysozoa</taxon>
        <taxon>Nematoda</taxon>
        <taxon>Chromadorea</taxon>
        <taxon>Rhabditida</taxon>
        <taxon>Rhabditina</taxon>
        <taxon>Rhabditomorpha</taxon>
        <taxon>Strongyloidea</taxon>
        <taxon>Heligmosomidae</taxon>
        <taxon>Nippostrongylus</taxon>
    </lineage>
</organism>
<evidence type="ECO:0000313" key="2">
    <source>
        <dbReference type="EMBL" id="VDL73869.1"/>
    </source>
</evidence>
<reference evidence="4" key="1">
    <citation type="submission" date="2017-02" db="UniProtKB">
        <authorList>
            <consortium name="WormBaseParasite"/>
        </authorList>
    </citation>
    <scope>IDENTIFICATION</scope>
</reference>
<name>A0A0N4Y3B0_NIPBR</name>
<evidence type="ECO:0000313" key="4">
    <source>
        <dbReference type="WBParaSite" id="NBR_0001027901-mRNA-1"/>
    </source>
</evidence>